<evidence type="ECO:0000256" key="4">
    <source>
        <dbReference type="ARBA" id="ARBA00023163"/>
    </source>
</evidence>
<evidence type="ECO:0000256" key="1">
    <source>
        <dbReference type="ARBA" id="ARBA00004123"/>
    </source>
</evidence>
<dbReference type="InterPro" id="IPR050913">
    <property type="entry name" value="AP2/ERF_ERF"/>
</dbReference>
<sequence>MSKPRKQPAYRHKQRTQTFQEPKIMRKLRIIFNDPDATDSSDDEFEPRKIKRCIREVPLPLVSVTDSTTTFTETTISCDERNKSVGGFLSKTCIEGQQQQPQINKRKRVFKQNPSSKILPIGKYRGVRQRKWGKWAAEIRDPFRSTRLWLGTYNTAEEASQAYENKRLEFEAMAKAQSCSNGCYSSASSVVVPKTTTTNAANKSNYTAVQFVSEKSSCSTALEDSESIMSHTSPSSVLDLDTSASNLIDKGDVLCNVPVEACDLVAELAELEIPDLSTLNLPPLTQYNAAESGAVSVAEPNLGVDFDLLQFDYSNGFNELGGFEDIHIFGFDDKEPSELPDFDFGDFIADDFAGWI</sequence>
<dbReference type="EMBL" id="CAXHTB010000015">
    <property type="protein sequence ID" value="CAL0320813.1"/>
    <property type="molecule type" value="Genomic_DNA"/>
</dbReference>
<dbReference type="SUPFAM" id="SSF54171">
    <property type="entry name" value="DNA-binding domain"/>
    <property type="match status" value="1"/>
</dbReference>
<proteinExistence type="predicted"/>
<dbReference type="AlphaFoldDB" id="A0AAV1XHI9"/>
<dbReference type="Gene3D" id="3.30.730.10">
    <property type="entry name" value="AP2/ERF domain"/>
    <property type="match status" value="1"/>
</dbReference>
<gene>
    <name evidence="7" type="ORF">LLUT_LOCUS21873</name>
</gene>
<protein>
    <recommendedName>
        <fullName evidence="6">AP2/ERF domain-containing protein</fullName>
    </recommendedName>
</protein>
<evidence type="ECO:0000313" key="7">
    <source>
        <dbReference type="EMBL" id="CAL0320813.1"/>
    </source>
</evidence>
<evidence type="ECO:0000256" key="5">
    <source>
        <dbReference type="ARBA" id="ARBA00023242"/>
    </source>
</evidence>
<dbReference type="GO" id="GO:0003677">
    <property type="term" value="F:DNA binding"/>
    <property type="evidence" value="ECO:0007669"/>
    <property type="project" value="UniProtKB-KW"/>
</dbReference>
<dbReference type="InterPro" id="IPR001471">
    <property type="entry name" value="AP2/ERF_dom"/>
</dbReference>
<dbReference type="InterPro" id="IPR036955">
    <property type="entry name" value="AP2/ERF_dom_sf"/>
</dbReference>
<comment type="caution">
    <text evidence="7">The sequence shown here is derived from an EMBL/GenBank/DDBJ whole genome shotgun (WGS) entry which is preliminary data.</text>
</comment>
<dbReference type="SMART" id="SM00380">
    <property type="entry name" value="AP2"/>
    <property type="match status" value="1"/>
</dbReference>
<dbReference type="Pfam" id="PF00847">
    <property type="entry name" value="AP2"/>
    <property type="match status" value="1"/>
</dbReference>
<dbReference type="GO" id="GO:0005634">
    <property type="term" value="C:nucleus"/>
    <property type="evidence" value="ECO:0007669"/>
    <property type="project" value="UniProtKB-SubCell"/>
</dbReference>
<reference evidence="7 8" key="1">
    <citation type="submission" date="2024-03" db="EMBL/GenBank/DDBJ databases">
        <authorList>
            <person name="Martinez-Hernandez J."/>
        </authorList>
    </citation>
    <scope>NUCLEOTIDE SEQUENCE [LARGE SCALE GENOMIC DNA]</scope>
</reference>
<keyword evidence="2" id="KW-0805">Transcription regulation</keyword>
<dbReference type="GO" id="GO:0003700">
    <property type="term" value="F:DNA-binding transcription factor activity"/>
    <property type="evidence" value="ECO:0007669"/>
    <property type="project" value="InterPro"/>
</dbReference>
<evidence type="ECO:0000259" key="6">
    <source>
        <dbReference type="PROSITE" id="PS51032"/>
    </source>
</evidence>
<evidence type="ECO:0000313" key="8">
    <source>
        <dbReference type="Proteomes" id="UP001497480"/>
    </source>
</evidence>
<name>A0AAV1XHI9_LUPLU</name>
<dbReference type="PRINTS" id="PR00367">
    <property type="entry name" value="ETHRSPELEMNT"/>
</dbReference>
<dbReference type="PANTHER" id="PTHR31194:SF62">
    <property type="entry name" value="ETHYLENE-RESPONSIVE TRANSCRIPTION FACTOR ERF118"/>
    <property type="match status" value="1"/>
</dbReference>
<accession>A0AAV1XHI9</accession>
<dbReference type="PANTHER" id="PTHR31194">
    <property type="entry name" value="SHN SHINE , DNA BINDING / TRANSCRIPTION FACTOR"/>
    <property type="match status" value="1"/>
</dbReference>
<dbReference type="PROSITE" id="PS51032">
    <property type="entry name" value="AP2_ERF"/>
    <property type="match status" value="1"/>
</dbReference>
<dbReference type="Proteomes" id="UP001497480">
    <property type="component" value="Unassembled WGS sequence"/>
</dbReference>
<feature type="domain" description="AP2/ERF" evidence="6">
    <location>
        <begin position="123"/>
        <end position="183"/>
    </location>
</feature>
<dbReference type="InterPro" id="IPR016177">
    <property type="entry name" value="DNA-bd_dom_sf"/>
</dbReference>
<organism evidence="7 8">
    <name type="scientific">Lupinus luteus</name>
    <name type="common">European yellow lupine</name>
    <dbReference type="NCBI Taxonomy" id="3873"/>
    <lineage>
        <taxon>Eukaryota</taxon>
        <taxon>Viridiplantae</taxon>
        <taxon>Streptophyta</taxon>
        <taxon>Embryophyta</taxon>
        <taxon>Tracheophyta</taxon>
        <taxon>Spermatophyta</taxon>
        <taxon>Magnoliopsida</taxon>
        <taxon>eudicotyledons</taxon>
        <taxon>Gunneridae</taxon>
        <taxon>Pentapetalae</taxon>
        <taxon>rosids</taxon>
        <taxon>fabids</taxon>
        <taxon>Fabales</taxon>
        <taxon>Fabaceae</taxon>
        <taxon>Papilionoideae</taxon>
        <taxon>50 kb inversion clade</taxon>
        <taxon>genistoids sensu lato</taxon>
        <taxon>core genistoids</taxon>
        <taxon>Genisteae</taxon>
        <taxon>Lupinus</taxon>
    </lineage>
</organism>
<keyword evidence="3" id="KW-0238">DNA-binding</keyword>
<keyword evidence="5" id="KW-0539">Nucleus</keyword>
<evidence type="ECO:0000256" key="2">
    <source>
        <dbReference type="ARBA" id="ARBA00023015"/>
    </source>
</evidence>
<dbReference type="CDD" id="cd00018">
    <property type="entry name" value="AP2"/>
    <property type="match status" value="1"/>
</dbReference>
<comment type="subcellular location">
    <subcellularLocation>
        <location evidence="1">Nucleus</location>
    </subcellularLocation>
</comment>
<evidence type="ECO:0000256" key="3">
    <source>
        <dbReference type="ARBA" id="ARBA00023125"/>
    </source>
</evidence>
<keyword evidence="8" id="KW-1185">Reference proteome</keyword>
<keyword evidence="4" id="KW-0804">Transcription</keyword>